<keyword evidence="6 7" id="KW-0472">Membrane</keyword>
<evidence type="ECO:0000256" key="5">
    <source>
        <dbReference type="ARBA" id="ARBA00022989"/>
    </source>
</evidence>
<evidence type="ECO:0000256" key="4">
    <source>
        <dbReference type="ARBA" id="ARBA00022692"/>
    </source>
</evidence>
<feature type="transmembrane region" description="Helical" evidence="7">
    <location>
        <begin position="259"/>
        <end position="278"/>
    </location>
</feature>
<dbReference type="PANTHER" id="PTHR32322">
    <property type="entry name" value="INNER MEMBRANE TRANSPORTER"/>
    <property type="match status" value="1"/>
</dbReference>
<evidence type="ECO:0000256" key="3">
    <source>
        <dbReference type="ARBA" id="ARBA00022475"/>
    </source>
</evidence>
<organism evidence="9 10">
    <name type="scientific">Peribacillus simplex</name>
    <dbReference type="NCBI Taxonomy" id="1478"/>
    <lineage>
        <taxon>Bacteria</taxon>
        <taxon>Bacillati</taxon>
        <taxon>Bacillota</taxon>
        <taxon>Bacilli</taxon>
        <taxon>Bacillales</taxon>
        <taxon>Bacillaceae</taxon>
        <taxon>Peribacillus</taxon>
    </lineage>
</organism>
<feature type="transmembrane region" description="Helical" evidence="7">
    <location>
        <begin position="284"/>
        <end position="302"/>
    </location>
</feature>
<dbReference type="RefSeq" id="WP_137023326.1">
    <property type="nucleotide sequence ID" value="NZ_SZNT01000064.1"/>
</dbReference>
<evidence type="ECO:0000256" key="1">
    <source>
        <dbReference type="ARBA" id="ARBA00004651"/>
    </source>
</evidence>
<feature type="transmembrane region" description="Helical" evidence="7">
    <location>
        <begin position="133"/>
        <end position="154"/>
    </location>
</feature>
<accession>A0A9X8ZJU1</accession>
<evidence type="ECO:0000259" key="8">
    <source>
        <dbReference type="Pfam" id="PF00892"/>
    </source>
</evidence>
<keyword evidence="3" id="KW-1003">Cell membrane</keyword>
<dbReference type="GO" id="GO:0005886">
    <property type="term" value="C:plasma membrane"/>
    <property type="evidence" value="ECO:0007669"/>
    <property type="project" value="UniProtKB-SubCell"/>
</dbReference>
<keyword evidence="5 7" id="KW-1133">Transmembrane helix</keyword>
<feature type="transmembrane region" description="Helical" evidence="7">
    <location>
        <begin position="98"/>
        <end position="121"/>
    </location>
</feature>
<evidence type="ECO:0000313" key="9">
    <source>
        <dbReference type="EMBL" id="TKH13961.1"/>
    </source>
</evidence>
<dbReference type="Pfam" id="PF00892">
    <property type="entry name" value="EamA"/>
    <property type="match status" value="1"/>
</dbReference>
<evidence type="ECO:0000313" key="10">
    <source>
        <dbReference type="Proteomes" id="UP000309170"/>
    </source>
</evidence>
<feature type="transmembrane region" description="Helical" evidence="7">
    <location>
        <begin position="226"/>
        <end position="247"/>
    </location>
</feature>
<dbReference type="AlphaFoldDB" id="A0A9X8ZJU1"/>
<dbReference type="InterPro" id="IPR050638">
    <property type="entry name" value="AA-Vitamin_Transporters"/>
</dbReference>
<feature type="transmembrane region" description="Helical" evidence="7">
    <location>
        <begin position="160"/>
        <end position="179"/>
    </location>
</feature>
<comment type="subcellular location">
    <subcellularLocation>
        <location evidence="1">Cell membrane</location>
        <topology evidence="1">Multi-pass membrane protein</topology>
    </subcellularLocation>
</comment>
<reference evidence="9 10" key="1">
    <citation type="journal article" date="2019" name="Environ. Microbiol.">
        <title>An active ?-lactamase is a part of an orchestrated cell wall stress resistance network of Bacillus subtilis and related rhizosphere species.</title>
        <authorList>
            <person name="Bucher T."/>
            <person name="Keren-Paz A."/>
            <person name="Hausser J."/>
            <person name="Olender T."/>
            <person name="Cytryn E."/>
            <person name="Kolodkin-Gal I."/>
        </authorList>
    </citation>
    <scope>NUCLEOTIDE SEQUENCE [LARGE SCALE GENOMIC DNA]</scope>
    <source>
        <strain evidence="9 10">I4</strain>
    </source>
</reference>
<dbReference type="Proteomes" id="UP000309170">
    <property type="component" value="Unassembled WGS sequence"/>
</dbReference>
<evidence type="ECO:0000256" key="2">
    <source>
        <dbReference type="ARBA" id="ARBA00007362"/>
    </source>
</evidence>
<protein>
    <submittedName>
        <fullName evidence="9">DMT family transporter</fullName>
    </submittedName>
</protein>
<comment type="similarity">
    <text evidence="2">Belongs to the EamA transporter family.</text>
</comment>
<gene>
    <name evidence="9" type="ORF">FC678_06010</name>
</gene>
<evidence type="ECO:0000256" key="7">
    <source>
        <dbReference type="SAM" id="Phobius"/>
    </source>
</evidence>
<feature type="domain" description="EamA" evidence="8">
    <location>
        <begin position="8"/>
        <end position="145"/>
    </location>
</feature>
<feature type="transmembrane region" description="Helical" evidence="7">
    <location>
        <begin position="191"/>
        <end position="214"/>
    </location>
</feature>
<feature type="transmembrane region" description="Helical" evidence="7">
    <location>
        <begin position="73"/>
        <end position="92"/>
    </location>
</feature>
<comment type="caution">
    <text evidence="9">The sequence shown here is derived from an EMBL/GenBank/DDBJ whole genome shotgun (WGS) entry which is preliminary data.</text>
</comment>
<evidence type="ECO:0000256" key="6">
    <source>
        <dbReference type="ARBA" id="ARBA00023136"/>
    </source>
</evidence>
<dbReference type="EMBL" id="SZNT01000064">
    <property type="protein sequence ID" value="TKH13961.1"/>
    <property type="molecule type" value="Genomic_DNA"/>
</dbReference>
<dbReference type="InterPro" id="IPR000620">
    <property type="entry name" value="EamA_dom"/>
</dbReference>
<keyword evidence="4 7" id="KW-0812">Transmembrane</keyword>
<name>A0A9X8ZJU1_9BACI</name>
<sequence>MKNNHVLIGALLCLTASISWGAMFPVAERALMYIDPFYFAFLRYLAVSVILGILLLIKEGKKSFSLEGQGKKLLFFGTMAFTVYNFLIFAGQDLLGHNGAIVASIMESLMPMISILILWAFKNARPMKYTIASMLLALIGAILVITNGNLSFVFLLKDSIIPILFILIGVIGWVIYTMGGNQFNGWSTLRYSTLTCILGTAVSAIITFLATAMGLSVPTAEVMQSIYGEMIFMIIFPGAIALALLSWNLGIKLLTPINGILFINLVPITTLAIVFIQGGSLSSYELLGTFLVIYALIQNNYFQRKNLPSRVKEMNPSEKNHLIKGTQHQ</sequence>
<proteinExistence type="inferred from homology"/>
<dbReference type="PANTHER" id="PTHR32322:SF18">
    <property type="entry name" value="S-ADENOSYLMETHIONINE_S-ADENOSYLHOMOCYSTEINE TRANSPORTER"/>
    <property type="match status" value="1"/>
</dbReference>
<feature type="transmembrane region" description="Helical" evidence="7">
    <location>
        <begin position="37"/>
        <end position="57"/>
    </location>
</feature>